<feature type="non-terminal residue" evidence="2">
    <location>
        <position position="74"/>
    </location>
</feature>
<dbReference type="Proteomes" id="UP000004471">
    <property type="component" value="Unassembled WGS sequence"/>
</dbReference>
<reference evidence="2 3" key="1">
    <citation type="journal article" date="2011" name="PLoS Pathog.">
        <title>Dynamic evolution of pathogenicity revealed by sequencing and comparative genomics of 19 Pseudomonas syringae isolates.</title>
        <authorList>
            <person name="Baltrus D.A."/>
            <person name="Nishimura M.T."/>
            <person name="Romanchuk A."/>
            <person name="Chang J.H."/>
            <person name="Mukhtar M.S."/>
            <person name="Cherkis K."/>
            <person name="Roach J."/>
            <person name="Grant S.R."/>
            <person name="Jones C.D."/>
            <person name="Dangl J.L."/>
        </authorList>
    </citation>
    <scope>NUCLEOTIDE SEQUENCE [LARGE SCALE GENOMIC DNA]</scope>
    <source>
        <strain evidence="3">M301072PT</strain>
    </source>
</reference>
<comment type="caution">
    <text evidence="2">The sequence shown here is derived from an EMBL/GenBank/DDBJ whole genome shotgun (WGS) entry which is preliminary data.</text>
</comment>
<evidence type="ECO:0000313" key="2">
    <source>
        <dbReference type="EMBL" id="EGH33799.1"/>
    </source>
</evidence>
<protein>
    <submittedName>
        <fullName evidence="2">Uncharacterized protein</fullName>
    </submittedName>
</protein>
<evidence type="ECO:0000313" key="3">
    <source>
        <dbReference type="Proteomes" id="UP000004471"/>
    </source>
</evidence>
<feature type="compositionally biased region" description="Basic residues" evidence="1">
    <location>
        <begin position="1"/>
        <end position="15"/>
    </location>
</feature>
<evidence type="ECO:0000256" key="1">
    <source>
        <dbReference type="SAM" id="MobiDB-lite"/>
    </source>
</evidence>
<dbReference type="AlphaFoldDB" id="F3FUA7"/>
<feature type="region of interest" description="Disordered" evidence="1">
    <location>
        <begin position="55"/>
        <end position="74"/>
    </location>
</feature>
<gene>
    <name evidence="2" type="ORF">PSYJA_34760</name>
</gene>
<name>F3FUA7_PSESX</name>
<proteinExistence type="predicted"/>
<dbReference type="EMBL" id="AEAH01001945">
    <property type="protein sequence ID" value="EGH33799.1"/>
    <property type="molecule type" value="Genomic_DNA"/>
</dbReference>
<dbReference type="HOGENOM" id="CLU_2693786_0_0_6"/>
<feature type="compositionally biased region" description="Polar residues" evidence="1">
    <location>
        <begin position="16"/>
        <end position="35"/>
    </location>
</feature>
<feature type="region of interest" description="Disordered" evidence="1">
    <location>
        <begin position="1"/>
        <end position="49"/>
    </location>
</feature>
<accession>F3FUA7</accession>
<feature type="compositionally biased region" description="Basic residues" evidence="1">
    <location>
        <begin position="64"/>
        <end position="74"/>
    </location>
</feature>
<sequence length="74" mass="8358">MHPPRRRIISCRNQKKQAAQTSNTITPDQPASSTHAMAVGEQNLASRATRQMIVQRLPQPSGTHIRRPQKQPKH</sequence>
<organism evidence="2 3">
    <name type="scientific">Pseudomonas syringae pv. japonica str. M301072</name>
    <dbReference type="NCBI Taxonomy" id="629262"/>
    <lineage>
        <taxon>Bacteria</taxon>
        <taxon>Pseudomonadati</taxon>
        <taxon>Pseudomonadota</taxon>
        <taxon>Gammaproteobacteria</taxon>
        <taxon>Pseudomonadales</taxon>
        <taxon>Pseudomonadaceae</taxon>
        <taxon>Pseudomonas</taxon>
        <taxon>Pseudomonas syringae</taxon>
    </lineage>
</organism>